<evidence type="ECO:0000313" key="2">
    <source>
        <dbReference type="EMBL" id="OTP72093.1"/>
    </source>
</evidence>
<dbReference type="AlphaFoldDB" id="A0A242MLG3"/>
<keyword evidence="2" id="KW-0418">Kinase</keyword>
<evidence type="ECO:0000313" key="3">
    <source>
        <dbReference type="Proteomes" id="UP000195221"/>
    </source>
</evidence>
<feature type="compositionally biased region" description="Low complexity" evidence="1">
    <location>
        <begin position="63"/>
        <end position="75"/>
    </location>
</feature>
<proteinExistence type="predicted"/>
<evidence type="ECO:0000256" key="1">
    <source>
        <dbReference type="SAM" id="MobiDB-lite"/>
    </source>
</evidence>
<accession>A0A242MLG3</accession>
<comment type="caution">
    <text evidence="2">The sequence shown here is derived from an EMBL/GenBank/DDBJ whole genome shotgun (WGS) entry which is preliminary data.</text>
</comment>
<sequence length="139" mass="15320">MIDTPIHPLRKFSDFIREHRVRLTEQWMKTVFGDVDLVGADKLTTSSSPITCRKFSTGCAPHSTSKISKVSSPRSSETREATGWSGGAKAIGSRSSCANSIYFIERSRTHWKNLPTRTARSLAAMKVGRGALSPKHSAR</sequence>
<feature type="region of interest" description="Disordered" evidence="1">
    <location>
        <begin position="58"/>
        <end position="92"/>
    </location>
</feature>
<reference evidence="2 3" key="1">
    <citation type="submission" date="2017-03" db="EMBL/GenBank/DDBJ databases">
        <title>Genome analysis of strain PAMC 26577.</title>
        <authorList>
            <person name="Oh H.-M."/>
            <person name="Yang J.-A."/>
        </authorList>
    </citation>
    <scope>NUCLEOTIDE SEQUENCE [LARGE SCALE GENOMIC DNA]</scope>
    <source>
        <strain evidence="2 3">PAMC 26577</strain>
    </source>
</reference>
<dbReference type="EMBL" id="NBTZ01000096">
    <property type="protein sequence ID" value="OTP72093.1"/>
    <property type="molecule type" value="Genomic_DNA"/>
</dbReference>
<gene>
    <name evidence="2" type="ORF">PAMC26577_21895</name>
</gene>
<protein>
    <submittedName>
        <fullName evidence="2">Signal transduction histidine kinase</fullName>
    </submittedName>
</protein>
<keyword evidence="2" id="KW-0808">Transferase</keyword>
<dbReference type="Proteomes" id="UP000195221">
    <property type="component" value="Unassembled WGS sequence"/>
</dbReference>
<organism evidence="2 3">
    <name type="scientific">Caballeronia sordidicola</name>
    <name type="common">Burkholderia sordidicola</name>
    <dbReference type="NCBI Taxonomy" id="196367"/>
    <lineage>
        <taxon>Bacteria</taxon>
        <taxon>Pseudomonadati</taxon>
        <taxon>Pseudomonadota</taxon>
        <taxon>Betaproteobacteria</taxon>
        <taxon>Burkholderiales</taxon>
        <taxon>Burkholderiaceae</taxon>
        <taxon>Caballeronia</taxon>
    </lineage>
</organism>
<dbReference type="GO" id="GO:0016301">
    <property type="term" value="F:kinase activity"/>
    <property type="evidence" value="ECO:0007669"/>
    <property type="project" value="UniProtKB-KW"/>
</dbReference>
<name>A0A242MLG3_CABSO</name>